<sequence>MSRTRLESAPTGDSFVLLGDFNAHVGNDSETWRRVIVRNGLPNLNPSGVLLLDFCASHGLSITNTIHILLNFSFSGAALLRVDPNRLQHFEYKSLSFHCDGFDGSIKLRGTRNTEEFPPVCEVIKTSCTISKTYPTDMGEYWCESEAGKRSNSVNITITAGPVILDSPALPLLEGDVTLSCMSRKTSTKQAADFYKDGVLVRGSPSEQVTVHNVSKSDEGLYKCSITGVGTSPESFLAVGGETSQDNLLVLCPGLVLT</sequence>
<dbReference type="GO" id="GO:0006955">
    <property type="term" value="P:immune response"/>
    <property type="evidence" value="ECO:0007669"/>
    <property type="project" value="TreeGrafter"/>
</dbReference>
<evidence type="ECO:0000256" key="1">
    <source>
        <dbReference type="ARBA" id="ARBA00022729"/>
    </source>
</evidence>
<proteinExistence type="predicted"/>
<dbReference type="GO" id="GO:0004888">
    <property type="term" value="F:transmembrane signaling receptor activity"/>
    <property type="evidence" value="ECO:0007669"/>
    <property type="project" value="TreeGrafter"/>
</dbReference>
<feature type="domain" description="Ig-like" evidence="3">
    <location>
        <begin position="162"/>
        <end position="238"/>
    </location>
</feature>
<protein>
    <recommendedName>
        <fullName evidence="3">Ig-like domain-containing protein</fullName>
    </recommendedName>
</protein>
<dbReference type="InterPro" id="IPR036691">
    <property type="entry name" value="Endo/exonu/phosph_ase_sf"/>
</dbReference>
<reference evidence="4" key="1">
    <citation type="submission" date="2023-09" db="UniProtKB">
        <authorList>
            <consortium name="Ensembl"/>
        </authorList>
    </citation>
    <scope>IDENTIFICATION</scope>
</reference>
<evidence type="ECO:0000259" key="3">
    <source>
        <dbReference type="PROSITE" id="PS50835"/>
    </source>
</evidence>
<dbReference type="SUPFAM" id="SSF48726">
    <property type="entry name" value="Immunoglobulin"/>
    <property type="match status" value="2"/>
</dbReference>
<evidence type="ECO:0000256" key="2">
    <source>
        <dbReference type="ARBA" id="ARBA00023157"/>
    </source>
</evidence>
<dbReference type="PANTHER" id="PTHR11481">
    <property type="entry name" value="IMMUNOGLOBULIN FC RECEPTOR"/>
    <property type="match status" value="1"/>
</dbReference>
<dbReference type="InterPro" id="IPR050488">
    <property type="entry name" value="Ig_Fc_receptor"/>
</dbReference>
<dbReference type="InterPro" id="IPR003599">
    <property type="entry name" value="Ig_sub"/>
</dbReference>
<dbReference type="Gene3D" id="3.60.10.10">
    <property type="entry name" value="Endonuclease/exonuclease/phosphatase"/>
    <property type="match status" value="1"/>
</dbReference>
<dbReference type="Ensembl" id="ENSSPAT00000026693.1">
    <property type="protein sequence ID" value="ENSSPAP00000026263.1"/>
    <property type="gene ID" value="ENSSPAG00000019818.1"/>
</dbReference>
<dbReference type="InterPro" id="IPR007110">
    <property type="entry name" value="Ig-like_dom"/>
</dbReference>
<dbReference type="SMART" id="SM00409">
    <property type="entry name" value="IG"/>
    <property type="match status" value="2"/>
</dbReference>
<dbReference type="PANTHER" id="PTHR11481:SF64">
    <property type="entry name" value="FC RECEPTOR-LIKE PROTEIN 4"/>
    <property type="match status" value="1"/>
</dbReference>
<accession>A0A3B5AY30</accession>
<dbReference type="InterPro" id="IPR036179">
    <property type="entry name" value="Ig-like_dom_sf"/>
</dbReference>
<dbReference type="AlphaFoldDB" id="A0A3B5AY30"/>
<dbReference type="Gene3D" id="2.60.40.10">
    <property type="entry name" value="Immunoglobulins"/>
    <property type="match status" value="2"/>
</dbReference>
<dbReference type="GO" id="GO:0009897">
    <property type="term" value="C:external side of plasma membrane"/>
    <property type="evidence" value="ECO:0007669"/>
    <property type="project" value="TreeGrafter"/>
</dbReference>
<dbReference type="InterPro" id="IPR013783">
    <property type="entry name" value="Ig-like_fold"/>
</dbReference>
<keyword evidence="2" id="KW-1015">Disulfide bond</keyword>
<name>A0A3B5AY30_9TELE</name>
<dbReference type="GeneTree" id="ENSGT00940000163711"/>
<dbReference type="PROSITE" id="PS50835">
    <property type="entry name" value="IG_LIKE"/>
    <property type="match status" value="1"/>
</dbReference>
<dbReference type="STRING" id="144197.ENSSPAP00000026263"/>
<dbReference type="GO" id="GO:0007166">
    <property type="term" value="P:cell surface receptor signaling pathway"/>
    <property type="evidence" value="ECO:0007669"/>
    <property type="project" value="TreeGrafter"/>
</dbReference>
<organism evidence="4">
    <name type="scientific">Stegastes partitus</name>
    <name type="common">bicolor damselfish</name>
    <dbReference type="NCBI Taxonomy" id="144197"/>
    <lineage>
        <taxon>Eukaryota</taxon>
        <taxon>Metazoa</taxon>
        <taxon>Chordata</taxon>
        <taxon>Craniata</taxon>
        <taxon>Vertebrata</taxon>
        <taxon>Euteleostomi</taxon>
        <taxon>Actinopterygii</taxon>
        <taxon>Neopterygii</taxon>
        <taxon>Teleostei</taxon>
        <taxon>Neoteleostei</taxon>
        <taxon>Acanthomorphata</taxon>
        <taxon>Ovalentaria</taxon>
        <taxon>Pomacentridae</taxon>
        <taxon>Stegastes</taxon>
    </lineage>
</organism>
<keyword evidence="1" id="KW-0732">Signal</keyword>
<evidence type="ECO:0000313" key="4">
    <source>
        <dbReference type="Ensembl" id="ENSSPAP00000026263.1"/>
    </source>
</evidence>